<evidence type="ECO:0000259" key="1">
    <source>
        <dbReference type="Pfam" id="PF16261"/>
    </source>
</evidence>
<dbReference type="Proteomes" id="UP000003922">
    <property type="component" value="Unassembled WGS sequence"/>
</dbReference>
<reference evidence="2" key="1">
    <citation type="submission" date="2004-02" db="EMBL/GenBank/DDBJ databases">
        <authorList>
            <consortium name="DOE Joint Genome Institute"/>
        </authorList>
    </citation>
    <scope>NUCLEOTIDE SEQUENCE [LARGE SCALE GENOMIC DNA]</scope>
    <source>
        <strain evidence="2">WH 8501</strain>
    </source>
</reference>
<sequence>MNQAKPNLEITASRQFTSWLYEQKVSLVFTTYQAGKIFFIGLQPDGKLSVFERILDRCMGLCLDDNSLYVSTLYQLWRFENTLEKGQIYNNYDAIYLPQLSYVTGNLDIHDIRVAQNNKKPVFINTLFSCLATVSETHSFKPLWKPPFISKLAAEDRCHLNGLAMREGKPYSVTMVSQSDVADGWREHRINGGCVMDITNNEIIAEGLSMPHSPRWYQEKLWILNSGTGELGFIEKETGKFNPVTFCPGYLRGFSLYNDFAVVGISEPRHNKTFHGLPLDERLKEKKANPRCGLLIIDLRTGDIVHSLRIEGVVEELYDVEVLPQIRRPMAIGFKTDEIRRFVTTQT</sequence>
<gene>
    <name evidence="2" type="ORF">CwatDRAFT_6515</name>
</gene>
<feature type="domain" description="Conserved hypothetical protein CHP03032" evidence="1">
    <location>
        <begin position="15"/>
        <end position="332"/>
    </location>
</feature>
<organism evidence="2 3">
    <name type="scientific">Crocosphaera watsonii WH 8501</name>
    <dbReference type="NCBI Taxonomy" id="165597"/>
    <lineage>
        <taxon>Bacteria</taxon>
        <taxon>Bacillati</taxon>
        <taxon>Cyanobacteriota</taxon>
        <taxon>Cyanophyceae</taxon>
        <taxon>Oscillatoriophycideae</taxon>
        <taxon>Chroococcales</taxon>
        <taxon>Aphanothecaceae</taxon>
        <taxon>Crocosphaera</taxon>
    </lineage>
</organism>
<dbReference type="Pfam" id="PF16261">
    <property type="entry name" value="DUF4915"/>
    <property type="match status" value="1"/>
</dbReference>
<dbReference type="SUPFAM" id="SSF63825">
    <property type="entry name" value="YWTD domain"/>
    <property type="match status" value="1"/>
</dbReference>
<evidence type="ECO:0000313" key="3">
    <source>
        <dbReference type="Proteomes" id="UP000003922"/>
    </source>
</evidence>
<accession>Q4C9V2</accession>
<proteinExistence type="predicted"/>
<reference evidence="2" key="2">
    <citation type="submission" date="2005-06" db="EMBL/GenBank/DDBJ databases">
        <title>Sequencing of the draft genome and assembly of Crocosphaera watsonii WH 8501.</title>
        <authorList>
            <consortium name="US DOE Joint Genome Institute (JGI-PGF)"/>
            <person name="Copeland A."/>
            <person name="Lucas S."/>
            <person name="Lapidus A."/>
            <person name="Barry K."/>
            <person name="Detter C."/>
            <person name="Glavina T."/>
            <person name="Hammon N."/>
            <person name="Israni S."/>
            <person name="Pitluck S."/>
            <person name="Richardson P."/>
        </authorList>
    </citation>
    <scope>NUCLEOTIDE SEQUENCE [LARGE SCALE GENOMIC DNA]</scope>
    <source>
        <strain evidence="2">WH 8501</strain>
    </source>
</reference>
<protein>
    <recommendedName>
        <fullName evidence="1">Conserved hypothetical protein CHP03032 domain-containing protein</fullName>
    </recommendedName>
</protein>
<dbReference type="KEGG" id="cwa:CwatDRAFT_6515"/>
<dbReference type="AlphaFoldDB" id="Q4C9V2"/>
<dbReference type="EMBL" id="AADV02000001">
    <property type="protein sequence ID" value="EAM53184.1"/>
    <property type="molecule type" value="Genomic_DNA"/>
</dbReference>
<dbReference type="InterPro" id="IPR017481">
    <property type="entry name" value="CHP03032"/>
</dbReference>
<reference evidence="2" key="3">
    <citation type="submission" date="2016-12" db="EMBL/GenBank/DDBJ databases">
        <title>Annotation of the draft genome assembly of Crocosphaera watsonii WH 8501.</title>
        <authorList>
            <consortium name="US DOE Joint Genome Institute (JGI-ORNL)"/>
            <person name="Larimer F."/>
            <person name="Land M."/>
        </authorList>
    </citation>
    <scope>NUCLEOTIDE SEQUENCE</scope>
    <source>
        <strain evidence="2">WH 8501</strain>
    </source>
</reference>
<dbReference type="RefSeq" id="WP_007303486.1">
    <property type="nucleotide sequence ID" value="NZ_AADV02000001.1"/>
</dbReference>
<evidence type="ECO:0000313" key="2">
    <source>
        <dbReference type="EMBL" id="EAM53184.1"/>
    </source>
</evidence>
<dbReference type="OrthoDB" id="238183at2"/>
<comment type="caution">
    <text evidence="2">The sequence shown here is derived from an EMBL/GenBank/DDBJ whole genome shotgun (WGS) entry which is preliminary data.</text>
</comment>
<name>Q4C9V2_CROWT</name>
<keyword evidence="3" id="KW-1185">Reference proteome</keyword>
<dbReference type="NCBIfam" id="TIGR03032">
    <property type="entry name" value="TIGR03032 family protein"/>
    <property type="match status" value="1"/>
</dbReference>